<evidence type="ECO:0000256" key="8">
    <source>
        <dbReference type="HAMAP-Rule" id="MF_00578"/>
    </source>
</evidence>
<dbReference type="GO" id="GO:0046872">
    <property type="term" value="F:metal ion binding"/>
    <property type="evidence" value="ECO:0007669"/>
    <property type="project" value="TreeGrafter"/>
</dbReference>
<evidence type="ECO:0000256" key="2">
    <source>
        <dbReference type="ARBA" id="ARBA00008772"/>
    </source>
</evidence>
<dbReference type="GO" id="GO:0004357">
    <property type="term" value="F:glutamate-cysteine ligase activity"/>
    <property type="evidence" value="ECO:0007669"/>
    <property type="project" value="UniProtKB-UniRule"/>
</dbReference>
<evidence type="ECO:0000259" key="10">
    <source>
        <dbReference type="Pfam" id="PF04262"/>
    </source>
</evidence>
<keyword evidence="3 8" id="KW-0436">Ligase</keyword>
<dbReference type="GO" id="GO:0005524">
    <property type="term" value="F:ATP binding"/>
    <property type="evidence" value="ECO:0007669"/>
    <property type="project" value="UniProtKB-KW"/>
</dbReference>
<dbReference type="PANTHER" id="PTHR38761">
    <property type="entry name" value="GLUTAMATE--CYSTEINE LIGASE"/>
    <property type="match status" value="1"/>
</dbReference>
<comment type="similarity">
    <text evidence="2 8">Belongs to the glutamate--cysteine ligase type 1 family. Type 1 subfamily.</text>
</comment>
<keyword evidence="6 8" id="KW-0067">ATP-binding</keyword>
<keyword evidence="5 8" id="KW-0547">Nucleotide-binding</keyword>
<evidence type="ECO:0000256" key="6">
    <source>
        <dbReference type="ARBA" id="ARBA00022840"/>
    </source>
</evidence>
<dbReference type="Gene3D" id="3.30.590.20">
    <property type="match status" value="1"/>
</dbReference>
<evidence type="ECO:0000256" key="3">
    <source>
        <dbReference type="ARBA" id="ARBA00022598"/>
    </source>
</evidence>
<dbReference type="EC" id="6.3.2.2" evidence="8"/>
<dbReference type="UniPathway" id="UPA00142">
    <property type="reaction ID" value="UER00209"/>
</dbReference>
<feature type="domain" description="Glutamate--cysteine ligase" evidence="10">
    <location>
        <begin position="9"/>
        <end position="387"/>
    </location>
</feature>
<evidence type="ECO:0000256" key="4">
    <source>
        <dbReference type="ARBA" id="ARBA00022684"/>
    </source>
</evidence>
<gene>
    <name evidence="8" type="primary">gshA</name>
    <name evidence="11" type="ORF">HELGO_WM15736</name>
</gene>
<dbReference type="GO" id="GO:0005829">
    <property type="term" value="C:cytosol"/>
    <property type="evidence" value="ECO:0007669"/>
    <property type="project" value="TreeGrafter"/>
</dbReference>
<dbReference type="PANTHER" id="PTHR38761:SF1">
    <property type="entry name" value="GLUTAMATE--CYSTEINE LIGASE"/>
    <property type="match status" value="1"/>
</dbReference>
<dbReference type="Pfam" id="PF04262">
    <property type="entry name" value="Glu_cys_ligase"/>
    <property type="match status" value="1"/>
</dbReference>
<evidence type="ECO:0000256" key="7">
    <source>
        <dbReference type="ARBA" id="ARBA00048819"/>
    </source>
</evidence>
<dbReference type="SUPFAM" id="SSF55931">
    <property type="entry name" value="Glutamine synthetase/guanido kinase"/>
    <property type="match status" value="1"/>
</dbReference>
<dbReference type="InterPro" id="IPR014746">
    <property type="entry name" value="Gln_synth/guanido_kin_cat_dom"/>
</dbReference>
<evidence type="ECO:0000256" key="9">
    <source>
        <dbReference type="RuleBase" id="RU004391"/>
    </source>
</evidence>
<dbReference type="InterPro" id="IPR007370">
    <property type="entry name" value="Glu_cys_ligase"/>
</dbReference>
<proteinExistence type="inferred from homology"/>
<evidence type="ECO:0000313" key="11">
    <source>
        <dbReference type="EMBL" id="CAA6821051.1"/>
    </source>
</evidence>
<sequence>MYQQLQQRLQRIEADKLHDYLRESRTGLEKESLRVNPDGYISQTLHPTELGSALTHPWITTDYAESLMELITPPQKRATDALDFLLDVETFVYQQLQDDELLWTTSMPCIIGGEDDIRIAEFGDSNAGQMKHAYRQGLAWRYGKIMQVIAGVHFNYSVSEDFWPVWHAMENNPDKPQSLREFRDTQYMGQTRNLQRFGWLIIYLFGTSPAICKSFLDGKAPSETMKDFNHHTIYEPYGTSLRMGNIGYTNSKSHETGIHVCYDSVDSYTRSLRCAISKPYPEYEKIGVKVDGAYRQLNANILQIENEYYSTVRPKQVLQGFEQPVDALSDRGIQYVELRSVDVNAFHPAGMTNTQLSFLEVFMHFCLLKESELLDSDAKRRIDHNQYLVAHRGREPGLKLDRLGESLLLKKWALELLENMLPVAAMLDKTHDDSRYTQAVHAQLKLAENPDLTPSAQALEEMASHGQEDFFTFAQRKSKEHREFFMQRTLSDDLQKQFEAMAKSSIAKQHQIEAADELDFDTFLSRYFEGGLD</sequence>
<protein>
    <recommendedName>
        <fullName evidence="8">Glutamate--cysteine ligase</fullName>
        <ecNumber evidence="8">6.3.2.2</ecNumber>
    </recommendedName>
    <alternativeName>
        <fullName evidence="8">Gamma-ECS</fullName>
        <shortName evidence="8">GCS</shortName>
    </alternativeName>
    <alternativeName>
        <fullName evidence="8">Gamma-glutamylcysteine synthetase</fullName>
    </alternativeName>
</protein>
<dbReference type="AlphaFoldDB" id="A0A6S6TCS0"/>
<keyword evidence="4 8" id="KW-0317">Glutathione biosynthesis</keyword>
<name>A0A6S6TCS0_9GAMM</name>
<dbReference type="EMBL" id="CACVAT010000352">
    <property type="protein sequence ID" value="CAA6821051.1"/>
    <property type="molecule type" value="Genomic_DNA"/>
</dbReference>
<dbReference type="InterPro" id="IPR006334">
    <property type="entry name" value="Glut_cys_ligase"/>
</dbReference>
<reference evidence="11" key="1">
    <citation type="submission" date="2020-01" db="EMBL/GenBank/DDBJ databases">
        <authorList>
            <person name="Meier V. D."/>
            <person name="Meier V D."/>
        </authorList>
    </citation>
    <scope>NUCLEOTIDE SEQUENCE</scope>
    <source>
        <strain evidence="11">HLG_WM_MAG_09</strain>
    </source>
</reference>
<evidence type="ECO:0000256" key="1">
    <source>
        <dbReference type="ARBA" id="ARBA00005006"/>
    </source>
</evidence>
<evidence type="ECO:0000256" key="5">
    <source>
        <dbReference type="ARBA" id="ARBA00022741"/>
    </source>
</evidence>
<dbReference type="GO" id="GO:0006750">
    <property type="term" value="P:glutathione biosynthetic process"/>
    <property type="evidence" value="ECO:0007669"/>
    <property type="project" value="UniProtKB-UniRule"/>
</dbReference>
<accession>A0A6S6TCS0</accession>
<comment type="pathway">
    <text evidence="1 8 9">Sulfur metabolism; glutathione biosynthesis; glutathione from L-cysteine and L-glutamate: step 1/2.</text>
</comment>
<comment type="catalytic activity">
    <reaction evidence="7 8 9">
        <text>L-cysteine + L-glutamate + ATP = gamma-L-glutamyl-L-cysteine + ADP + phosphate + H(+)</text>
        <dbReference type="Rhea" id="RHEA:13285"/>
        <dbReference type="ChEBI" id="CHEBI:15378"/>
        <dbReference type="ChEBI" id="CHEBI:29985"/>
        <dbReference type="ChEBI" id="CHEBI:30616"/>
        <dbReference type="ChEBI" id="CHEBI:35235"/>
        <dbReference type="ChEBI" id="CHEBI:43474"/>
        <dbReference type="ChEBI" id="CHEBI:58173"/>
        <dbReference type="ChEBI" id="CHEBI:456216"/>
        <dbReference type="EC" id="6.3.2.2"/>
    </reaction>
</comment>
<dbReference type="HAMAP" id="MF_00578">
    <property type="entry name" value="Glu_cys_ligase"/>
    <property type="match status" value="1"/>
</dbReference>
<organism evidence="11">
    <name type="scientific">uncultured Thiotrichaceae bacterium</name>
    <dbReference type="NCBI Taxonomy" id="298394"/>
    <lineage>
        <taxon>Bacteria</taxon>
        <taxon>Pseudomonadati</taxon>
        <taxon>Pseudomonadota</taxon>
        <taxon>Gammaproteobacteria</taxon>
        <taxon>Thiotrichales</taxon>
        <taxon>Thiotrichaceae</taxon>
        <taxon>environmental samples</taxon>
    </lineage>
</organism>
<dbReference type="NCBIfam" id="TIGR01434">
    <property type="entry name" value="glu_cys_ligase"/>
    <property type="match status" value="1"/>
</dbReference>